<dbReference type="HOGENOM" id="CLU_1807444_0_0_1"/>
<feature type="region of interest" description="Disordered" evidence="1">
    <location>
        <begin position="1"/>
        <end position="143"/>
    </location>
</feature>
<keyword evidence="3" id="KW-1185">Reference proteome</keyword>
<evidence type="ECO:0000256" key="1">
    <source>
        <dbReference type="SAM" id="MobiDB-lite"/>
    </source>
</evidence>
<evidence type="ECO:0000313" key="3">
    <source>
        <dbReference type="Proteomes" id="UP000054279"/>
    </source>
</evidence>
<dbReference type="Proteomes" id="UP000054279">
    <property type="component" value="Unassembled WGS sequence"/>
</dbReference>
<protein>
    <submittedName>
        <fullName evidence="2">Uncharacterized protein</fullName>
    </submittedName>
</protein>
<feature type="compositionally biased region" description="Basic and acidic residues" evidence="1">
    <location>
        <begin position="109"/>
        <end position="123"/>
    </location>
</feature>
<feature type="compositionally biased region" description="Acidic residues" evidence="1">
    <location>
        <begin position="42"/>
        <end position="52"/>
    </location>
</feature>
<sequence>MKKATSTTKRAGKANLGADGDPPSKQTSRTRDAIMKKFVVYEDFESDEDEDQLPTRTVNSGRGSKKVDIDSEEESEADRRRSNLLSTDVDGLASEQPQNKPGGRAPRRAQTDVETKALKDKSHGNQARRGSPSYYLLTISSRI</sequence>
<dbReference type="EMBL" id="KN837188">
    <property type="protein sequence ID" value="KIJ35450.1"/>
    <property type="molecule type" value="Genomic_DNA"/>
</dbReference>
<name>A0A0C9VD34_SPHS4</name>
<proteinExistence type="predicted"/>
<gene>
    <name evidence="2" type="ORF">M422DRAFT_262220</name>
</gene>
<dbReference type="AlphaFoldDB" id="A0A0C9VD34"/>
<evidence type="ECO:0000313" key="2">
    <source>
        <dbReference type="EMBL" id="KIJ35450.1"/>
    </source>
</evidence>
<reference evidence="2 3" key="1">
    <citation type="submission" date="2014-06" db="EMBL/GenBank/DDBJ databases">
        <title>Evolutionary Origins and Diversification of the Mycorrhizal Mutualists.</title>
        <authorList>
            <consortium name="DOE Joint Genome Institute"/>
            <consortium name="Mycorrhizal Genomics Consortium"/>
            <person name="Kohler A."/>
            <person name="Kuo A."/>
            <person name="Nagy L.G."/>
            <person name="Floudas D."/>
            <person name="Copeland A."/>
            <person name="Barry K.W."/>
            <person name="Cichocki N."/>
            <person name="Veneault-Fourrey C."/>
            <person name="LaButti K."/>
            <person name="Lindquist E.A."/>
            <person name="Lipzen A."/>
            <person name="Lundell T."/>
            <person name="Morin E."/>
            <person name="Murat C."/>
            <person name="Riley R."/>
            <person name="Ohm R."/>
            <person name="Sun H."/>
            <person name="Tunlid A."/>
            <person name="Henrissat B."/>
            <person name="Grigoriev I.V."/>
            <person name="Hibbett D.S."/>
            <person name="Martin F."/>
        </authorList>
    </citation>
    <scope>NUCLEOTIDE SEQUENCE [LARGE SCALE GENOMIC DNA]</scope>
    <source>
        <strain evidence="2 3">SS14</strain>
    </source>
</reference>
<organism evidence="2 3">
    <name type="scientific">Sphaerobolus stellatus (strain SS14)</name>
    <dbReference type="NCBI Taxonomy" id="990650"/>
    <lineage>
        <taxon>Eukaryota</taxon>
        <taxon>Fungi</taxon>
        <taxon>Dikarya</taxon>
        <taxon>Basidiomycota</taxon>
        <taxon>Agaricomycotina</taxon>
        <taxon>Agaricomycetes</taxon>
        <taxon>Phallomycetidae</taxon>
        <taxon>Geastrales</taxon>
        <taxon>Sphaerobolaceae</taxon>
        <taxon>Sphaerobolus</taxon>
    </lineage>
</organism>
<accession>A0A0C9VD34</accession>